<protein>
    <submittedName>
        <fullName evidence="1">Uncharacterized protein</fullName>
    </submittedName>
</protein>
<dbReference type="AlphaFoldDB" id="A0A2N9XXQ1"/>
<reference evidence="1 2" key="1">
    <citation type="journal article" date="2017" name="MBio">
        <title>Type VI secretion-mediated competition in the bee gut microbiome.</title>
        <authorList>
            <person name="Steele M.I."/>
            <person name="Kwong W.K."/>
            <person name="Powell J.E."/>
            <person name="Whiteley M."/>
            <person name="Moran N.A."/>
        </authorList>
    </citation>
    <scope>NUCLEOTIDE SEQUENCE [LARGE SCALE GENOMIC DNA]</scope>
    <source>
        <strain evidence="1 2">Nev3CBA3</strain>
    </source>
</reference>
<gene>
    <name evidence="1" type="ORF">BHC49_07495</name>
</gene>
<dbReference type="Proteomes" id="UP000229434">
    <property type="component" value="Unassembled WGS sequence"/>
</dbReference>
<accession>A0A2N9XXQ1</accession>
<evidence type="ECO:0000313" key="1">
    <source>
        <dbReference type="EMBL" id="PIT54846.1"/>
    </source>
</evidence>
<dbReference type="OrthoDB" id="9815222at2"/>
<name>A0A2N9XXQ1_9NEIS</name>
<organism evidence="1 2">
    <name type="scientific">Snodgrassella alvi</name>
    <dbReference type="NCBI Taxonomy" id="1196083"/>
    <lineage>
        <taxon>Bacteria</taxon>
        <taxon>Pseudomonadati</taxon>
        <taxon>Pseudomonadota</taxon>
        <taxon>Betaproteobacteria</taxon>
        <taxon>Neisseriales</taxon>
        <taxon>Neisseriaceae</taxon>
        <taxon>Snodgrassella</taxon>
    </lineage>
</organism>
<dbReference type="EMBL" id="MEIS01000109">
    <property type="protein sequence ID" value="PIT54846.1"/>
    <property type="molecule type" value="Genomic_DNA"/>
</dbReference>
<comment type="caution">
    <text evidence="1">The sequence shown here is derived from an EMBL/GenBank/DDBJ whole genome shotgun (WGS) entry which is preliminary data.</text>
</comment>
<evidence type="ECO:0000313" key="2">
    <source>
        <dbReference type="Proteomes" id="UP000229434"/>
    </source>
</evidence>
<proteinExistence type="predicted"/>
<dbReference type="RefSeq" id="WP_100137587.1">
    <property type="nucleotide sequence ID" value="NZ_MEIS01000109.1"/>
</dbReference>
<sequence>MGEAWTLAEIVPERKLEKYDSYLPENLQLMRYASQAFDIPATQEWLQQFADTKPELSQT</sequence>